<dbReference type="InterPro" id="IPR002123">
    <property type="entry name" value="Plipid/glycerol_acylTrfase"/>
</dbReference>
<proteinExistence type="predicted"/>
<dbReference type="Pfam" id="PF01553">
    <property type="entry name" value="Acyltransferase"/>
    <property type="match status" value="1"/>
</dbReference>
<dbReference type="RefSeq" id="WP_265265850.1">
    <property type="nucleotide sequence ID" value="NZ_JAIHOM010000099.1"/>
</dbReference>
<protein>
    <submittedName>
        <fullName evidence="2">1-acyl-sn-glycerol-3-phosphate acyltransferase</fullName>
    </submittedName>
</protein>
<dbReference type="SMART" id="SM00563">
    <property type="entry name" value="PlsC"/>
    <property type="match status" value="1"/>
</dbReference>
<name>A0ABT3L8X5_9CYAN</name>
<keyword evidence="2" id="KW-0808">Transferase</keyword>
<gene>
    <name evidence="2" type="ORF">K4A83_17015</name>
</gene>
<keyword evidence="3" id="KW-1185">Reference proteome</keyword>
<keyword evidence="2" id="KW-0012">Acyltransferase</keyword>
<feature type="non-terminal residue" evidence="2">
    <location>
        <position position="1"/>
    </location>
</feature>
<evidence type="ECO:0000313" key="2">
    <source>
        <dbReference type="EMBL" id="MCW6037961.1"/>
    </source>
</evidence>
<dbReference type="Proteomes" id="UP001526426">
    <property type="component" value="Unassembled WGS sequence"/>
</dbReference>
<feature type="domain" description="Phospholipid/glycerol acyltransferase" evidence="1">
    <location>
        <begin position="53"/>
        <end position="198"/>
    </location>
</feature>
<accession>A0ABT3L8X5</accession>
<evidence type="ECO:0000259" key="1">
    <source>
        <dbReference type="SMART" id="SM00563"/>
    </source>
</evidence>
<evidence type="ECO:0000313" key="3">
    <source>
        <dbReference type="Proteomes" id="UP001526426"/>
    </source>
</evidence>
<dbReference type="GO" id="GO:0016746">
    <property type="term" value="F:acyltransferase activity"/>
    <property type="evidence" value="ECO:0007669"/>
    <property type="project" value="UniProtKB-KW"/>
</dbReference>
<reference evidence="2 3" key="1">
    <citation type="submission" date="2021-08" db="EMBL/GenBank/DDBJ databases">
        <title>Draft genome sequence of Spirulina subsalsa with high tolerance to salinity and hype-accumulation of phycocyanin.</title>
        <authorList>
            <person name="Pei H."/>
            <person name="Jiang L."/>
        </authorList>
    </citation>
    <scope>NUCLEOTIDE SEQUENCE [LARGE SCALE GENOMIC DNA]</scope>
    <source>
        <strain evidence="2 3">FACHB-351</strain>
    </source>
</reference>
<comment type="caution">
    <text evidence="2">The sequence shown here is derived from an EMBL/GenBank/DDBJ whole genome shotgun (WGS) entry which is preliminary data.</text>
</comment>
<dbReference type="SUPFAM" id="SSF69593">
    <property type="entry name" value="Glycerol-3-phosphate (1)-acyltransferase"/>
    <property type="match status" value="1"/>
</dbReference>
<dbReference type="EMBL" id="JAIHOM010000099">
    <property type="protein sequence ID" value="MCW6037961.1"/>
    <property type="molecule type" value="Genomic_DNA"/>
</dbReference>
<sequence>NPLILRLAHLLLPLFLRFRLRRWLIGGISRIETSPLNPLLHLYQQFQQGKIRLILAFRHSEVEDPLILIHLFSRAIPRAAKEQKIPLTSPIHSHFIYDRGMTIWGGDWLGWVLSRGGGIPIHRGKPLDRTALKTARNLLINGQFPMTIAPEGATNGHSEKVSPLEPGTAQLAFWAVEDLAKQQRSETVFLLPIGIQYHFINPPWTKISKLIQHLEHNLGLPPLPLIAQPDILYERLLTVAETLLLQMEDFYHRFHHCSIPPLAADSNDPIPQQLEQRLNYLLDVALTVAEDYFKIEPQGNLIDRCRRLEEVSWNFIYREDIPSWRGISAFQQGLADWVAEEATLQAKHMRLVESFVAVTSDYITKDNITAERMAEIALILFDCVERIRGVKIPKRPRLGKRWVKITVGEPISASERYGVYKEGRHQAKQAVQDLTAEIQTQLENLIF</sequence>
<organism evidence="2 3">
    <name type="scientific">Spirulina subsalsa FACHB-351</name>
    <dbReference type="NCBI Taxonomy" id="234711"/>
    <lineage>
        <taxon>Bacteria</taxon>
        <taxon>Bacillati</taxon>
        <taxon>Cyanobacteriota</taxon>
        <taxon>Cyanophyceae</taxon>
        <taxon>Spirulinales</taxon>
        <taxon>Spirulinaceae</taxon>
        <taxon>Spirulina</taxon>
    </lineage>
</organism>